<evidence type="ECO:0000313" key="9">
    <source>
        <dbReference type="EMBL" id="CAJ1936832.1"/>
    </source>
</evidence>
<evidence type="ECO:0000256" key="3">
    <source>
        <dbReference type="ARBA" id="ARBA00022571"/>
    </source>
</evidence>
<evidence type="ECO:0000256" key="5">
    <source>
        <dbReference type="ARBA" id="ARBA00022605"/>
    </source>
</evidence>
<dbReference type="EC" id="6.3.4.5" evidence="2"/>
<dbReference type="Pfam" id="PF20979">
    <property type="entry name" value="Arginosuc_syn_C"/>
    <property type="match status" value="1"/>
</dbReference>
<dbReference type="GO" id="GO:0004055">
    <property type="term" value="F:argininosuccinate synthase activity"/>
    <property type="evidence" value="ECO:0007669"/>
    <property type="project" value="UniProtKB-EC"/>
</dbReference>
<name>A0AA86S6E7_9FABA</name>
<proteinExistence type="predicted"/>
<evidence type="ECO:0000259" key="8">
    <source>
        <dbReference type="Pfam" id="PF20979"/>
    </source>
</evidence>
<keyword evidence="6" id="KW-0547">Nucleotide-binding</keyword>
<dbReference type="GO" id="GO:0000053">
    <property type="term" value="P:argininosuccinate metabolic process"/>
    <property type="evidence" value="ECO:0007669"/>
    <property type="project" value="TreeGrafter"/>
</dbReference>
<dbReference type="GO" id="GO:0000050">
    <property type="term" value="P:urea cycle"/>
    <property type="evidence" value="ECO:0007669"/>
    <property type="project" value="TreeGrafter"/>
</dbReference>
<keyword evidence="7" id="KW-0067">ATP-binding</keyword>
<dbReference type="Proteomes" id="UP001189624">
    <property type="component" value="Chromosome 3"/>
</dbReference>
<keyword evidence="4" id="KW-0436">Ligase</keyword>
<protein>
    <recommendedName>
        <fullName evidence="2">argininosuccinate synthase</fullName>
        <ecNumber evidence="2">6.3.4.5</ecNumber>
    </recommendedName>
</protein>
<evidence type="ECO:0000313" key="10">
    <source>
        <dbReference type="Proteomes" id="UP001189624"/>
    </source>
</evidence>
<evidence type="ECO:0000256" key="7">
    <source>
        <dbReference type="ARBA" id="ARBA00022840"/>
    </source>
</evidence>
<dbReference type="GO" id="GO:0005524">
    <property type="term" value="F:ATP binding"/>
    <property type="evidence" value="ECO:0007669"/>
    <property type="project" value="UniProtKB-KW"/>
</dbReference>
<dbReference type="Gramene" id="rna-AYBTSS11_LOCUS7681">
    <property type="protein sequence ID" value="CAJ1936832.1"/>
    <property type="gene ID" value="gene-AYBTSS11_LOCUS7681"/>
</dbReference>
<accession>A0AA86S6E7</accession>
<dbReference type="EMBL" id="OY731400">
    <property type="protein sequence ID" value="CAJ1936832.1"/>
    <property type="molecule type" value="Genomic_DNA"/>
</dbReference>
<keyword evidence="3" id="KW-0055">Arginine biosynthesis</keyword>
<dbReference type="SUPFAM" id="SSF69864">
    <property type="entry name" value="Argininosuccinate synthetase, C-terminal domain"/>
    <property type="match status" value="1"/>
</dbReference>
<feature type="domain" description="Arginosuccinate synthase C-terminal" evidence="8">
    <location>
        <begin position="54"/>
        <end position="89"/>
    </location>
</feature>
<dbReference type="AlphaFoldDB" id="A0AA86S6E7"/>
<gene>
    <name evidence="9" type="ORF">AYBTSS11_LOCUS7681</name>
</gene>
<keyword evidence="5" id="KW-0028">Amino-acid biosynthesis</keyword>
<dbReference type="PANTHER" id="PTHR11587:SF2">
    <property type="entry name" value="ARGININOSUCCINATE SYNTHASE"/>
    <property type="match status" value="1"/>
</dbReference>
<dbReference type="InterPro" id="IPR048268">
    <property type="entry name" value="Arginosuc_syn_C"/>
</dbReference>
<reference evidence="9" key="1">
    <citation type="submission" date="2023-10" db="EMBL/GenBank/DDBJ databases">
        <authorList>
            <person name="Domelevo Entfellner J.-B."/>
        </authorList>
    </citation>
    <scope>NUCLEOTIDE SEQUENCE</scope>
</reference>
<dbReference type="PANTHER" id="PTHR11587">
    <property type="entry name" value="ARGININOSUCCINATE SYNTHASE"/>
    <property type="match status" value="1"/>
</dbReference>
<dbReference type="InterPro" id="IPR001518">
    <property type="entry name" value="Arginosuc_synth"/>
</dbReference>
<dbReference type="GO" id="GO:0006526">
    <property type="term" value="P:L-arginine biosynthetic process"/>
    <property type="evidence" value="ECO:0007669"/>
    <property type="project" value="UniProtKB-KW"/>
</dbReference>
<organism evidence="9 10">
    <name type="scientific">Sphenostylis stenocarpa</name>
    <dbReference type="NCBI Taxonomy" id="92480"/>
    <lineage>
        <taxon>Eukaryota</taxon>
        <taxon>Viridiplantae</taxon>
        <taxon>Streptophyta</taxon>
        <taxon>Embryophyta</taxon>
        <taxon>Tracheophyta</taxon>
        <taxon>Spermatophyta</taxon>
        <taxon>Magnoliopsida</taxon>
        <taxon>eudicotyledons</taxon>
        <taxon>Gunneridae</taxon>
        <taxon>Pentapetalae</taxon>
        <taxon>rosids</taxon>
        <taxon>fabids</taxon>
        <taxon>Fabales</taxon>
        <taxon>Fabaceae</taxon>
        <taxon>Papilionoideae</taxon>
        <taxon>50 kb inversion clade</taxon>
        <taxon>NPAAA clade</taxon>
        <taxon>indigoferoid/millettioid clade</taxon>
        <taxon>Phaseoleae</taxon>
        <taxon>Sphenostylis</taxon>
    </lineage>
</organism>
<dbReference type="GO" id="GO:0005737">
    <property type="term" value="C:cytoplasm"/>
    <property type="evidence" value="ECO:0007669"/>
    <property type="project" value="TreeGrafter"/>
</dbReference>
<dbReference type="InterPro" id="IPR024074">
    <property type="entry name" value="AS_cat/multimer_dom_body"/>
</dbReference>
<keyword evidence="10" id="KW-1185">Reference proteome</keyword>
<comment type="pathway">
    <text evidence="1">Amino-acid biosynthesis; L-arginine biosynthesis; L-arginine from L-ornithine and carbamoyl phosphate: step 2/3.</text>
</comment>
<sequence>MQNILSVLYCKNLLDVLLIYGYALSTGDILEDPVNEPKKDMYIMSVDPEDAPDQRLSQASLLAELNEIGGRHGIGRIHMVHNRLVGMKNPGRTIC</sequence>
<evidence type="ECO:0000256" key="6">
    <source>
        <dbReference type="ARBA" id="ARBA00022741"/>
    </source>
</evidence>
<dbReference type="Gene3D" id="3.90.1260.10">
    <property type="entry name" value="Argininosuccinate synthetase, chain A, domain 2"/>
    <property type="match status" value="1"/>
</dbReference>
<evidence type="ECO:0000256" key="4">
    <source>
        <dbReference type="ARBA" id="ARBA00022598"/>
    </source>
</evidence>
<evidence type="ECO:0000256" key="2">
    <source>
        <dbReference type="ARBA" id="ARBA00012286"/>
    </source>
</evidence>
<evidence type="ECO:0000256" key="1">
    <source>
        <dbReference type="ARBA" id="ARBA00004967"/>
    </source>
</evidence>